<dbReference type="PANTHER" id="PTHR34308">
    <property type="entry name" value="COBALAMIN BIOSYNTHESIS PROTEIN CBIB"/>
    <property type="match status" value="1"/>
</dbReference>
<organism evidence="10 11">
    <name type="scientific">Parashewanella curva</name>
    <dbReference type="NCBI Taxonomy" id="2338552"/>
    <lineage>
        <taxon>Bacteria</taxon>
        <taxon>Pseudomonadati</taxon>
        <taxon>Pseudomonadota</taxon>
        <taxon>Gammaproteobacteria</taxon>
        <taxon>Alteromonadales</taxon>
        <taxon>Shewanellaceae</taxon>
        <taxon>Parashewanella</taxon>
    </lineage>
</organism>
<evidence type="ECO:0000256" key="8">
    <source>
        <dbReference type="ARBA" id="ARBA00023136"/>
    </source>
</evidence>
<keyword evidence="5" id="KW-0169">Cobalamin biosynthesis</keyword>
<dbReference type="OrthoDB" id="6397034at2"/>
<keyword evidence="7 9" id="KW-1133">Transmembrane helix</keyword>
<keyword evidence="8 9" id="KW-0472">Membrane</keyword>
<accession>A0A3L8Q3X3</accession>
<evidence type="ECO:0000256" key="5">
    <source>
        <dbReference type="ARBA" id="ARBA00022573"/>
    </source>
</evidence>
<evidence type="ECO:0000256" key="7">
    <source>
        <dbReference type="ARBA" id="ARBA00022989"/>
    </source>
</evidence>
<dbReference type="Proteomes" id="UP000281474">
    <property type="component" value="Unassembled WGS sequence"/>
</dbReference>
<reference evidence="10 11" key="1">
    <citation type="submission" date="2018-09" db="EMBL/GenBank/DDBJ databases">
        <title>Phylogeny of the Shewanellaceae, and recommendation for two new genera, Pseudoshewanella and Parashewanella.</title>
        <authorList>
            <person name="Wang G."/>
        </authorList>
    </citation>
    <scope>NUCLEOTIDE SEQUENCE [LARGE SCALE GENOMIC DNA]</scope>
    <source>
        <strain evidence="10 11">C51</strain>
    </source>
</reference>
<keyword evidence="4" id="KW-1003">Cell membrane</keyword>
<keyword evidence="6 9" id="KW-0812">Transmembrane</keyword>
<dbReference type="GO" id="GO:0009236">
    <property type="term" value="P:cobalamin biosynthetic process"/>
    <property type="evidence" value="ECO:0007669"/>
    <property type="project" value="UniProtKB-UniPathway"/>
</dbReference>
<evidence type="ECO:0000256" key="1">
    <source>
        <dbReference type="ARBA" id="ARBA00004651"/>
    </source>
</evidence>
<feature type="transmembrane region" description="Helical" evidence="9">
    <location>
        <begin position="304"/>
        <end position="321"/>
    </location>
</feature>
<evidence type="ECO:0000256" key="9">
    <source>
        <dbReference type="SAM" id="Phobius"/>
    </source>
</evidence>
<sequence>MQDALVNLIEQNLAYYQQAAILFVALIIAHFIQLPRLQQPLFLFGKLAKQFATHVNHPQRALSQRKIAGCLSVILLILPFALLIYFFISLAHYPWFFEFLIIYLCLQDTRIVSDSTKIAQLCHQQKKDLARQKLAHWTERDTRSLSLIGINKACIETSISSAQYNFISVIFAFIIGGVPLVLTYKMLHQLDEAWPINNPKFQGFNYFLYHILRVFNFIPSIIFSGMMAVTCGWKGLKIWLQQALIPQHIGQPQLTFALVATKLNIELGGPQLFNGIRVNQAKYCSGPAPTPQHIIDVAKLLSKIELFIIAALLTRIVFFPLSKF</sequence>
<feature type="transmembrane region" description="Helical" evidence="9">
    <location>
        <begin position="15"/>
        <end position="32"/>
    </location>
</feature>
<gene>
    <name evidence="10" type="ORF">D5018_00925</name>
</gene>
<proteinExistence type="inferred from homology"/>
<dbReference type="Pfam" id="PF03186">
    <property type="entry name" value="CobD_Cbib"/>
    <property type="match status" value="1"/>
</dbReference>
<comment type="subcellular location">
    <subcellularLocation>
        <location evidence="1">Cell membrane</location>
        <topology evidence="1">Multi-pass membrane protein</topology>
    </subcellularLocation>
</comment>
<evidence type="ECO:0000313" key="10">
    <source>
        <dbReference type="EMBL" id="RLV61712.1"/>
    </source>
</evidence>
<feature type="transmembrane region" description="Helical" evidence="9">
    <location>
        <begin position="166"/>
        <end position="187"/>
    </location>
</feature>
<dbReference type="AlphaFoldDB" id="A0A3L8Q3X3"/>
<dbReference type="EMBL" id="QZEI01000001">
    <property type="protein sequence ID" value="RLV61712.1"/>
    <property type="molecule type" value="Genomic_DNA"/>
</dbReference>
<dbReference type="GO" id="GO:0048472">
    <property type="term" value="F:threonine-phosphate decarboxylase activity"/>
    <property type="evidence" value="ECO:0007669"/>
    <property type="project" value="InterPro"/>
</dbReference>
<comment type="similarity">
    <text evidence="3">Belongs to the CobD/CbiB family.</text>
</comment>
<feature type="transmembrane region" description="Helical" evidence="9">
    <location>
        <begin position="207"/>
        <end position="229"/>
    </location>
</feature>
<evidence type="ECO:0000256" key="2">
    <source>
        <dbReference type="ARBA" id="ARBA00004953"/>
    </source>
</evidence>
<evidence type="ECO:0000256" key="3">
    <source>
        <dbReference type="ARBA" id="ARBA00006263"/>
    </source>
</evidence>
<protein>
    <submittedName>
        <fullName evidence="10">Cobalamin biosynthesis protein CbiB</fullName>
    </submittedName>
</protein>
<evidence type="ECO:0000313" key="11">
    <source>
        <dbReference type="Proteomes" id="UP000281474"/>
    </source>
</evidence>
<comment type="caution">
    <text evidence="10">The sequence shown here is derived from an EMBL/GenBank/DDBJ whole genome shotgun (WGS) entry which is preliminary data.</text>
</comment>
<dbReference type="GO" id="GO:0005886">
    <property type="term" value="C:plasma membrane"/>
    <property type="evidence" value="ECO:0007669"/>
    <property type="project" value="UniProtKB-SubCell"/>
</dbReference>
<evidence type="ECO:0000256" key="6">
    <source>
        <dbReference type="ARBA" id="ARBA00022692"/>
    </source>
</evidence>
<dbReference type="UniPathway" id="UPA00148"/>
<dbReference type="PANTHER" id="PTHR34308:SF1">
    <property type="entry name" value="COBALAMIN BIOSYNTHESIS PROTEIN CBIB"/>
    <property type="match status" value="1"/>
</dbReference>
<comment type="pathway">
    <text evidence="2">Cofactor biosynthesis; adenosylcobalamin biosynthesis.</text>
</comment>
<name>A0A3L8Q3X3_9GAMM</name>
<feature type="transmembrane region" description="Helical" evidence="9">
    <location>
        <begin position="67"/>
        <end position="88"/>
    </location>
</feature>
<dbReference type="RefSeq" id="WP_121837111.1">
    <property type="nucleotide sequence ID" value="NZ_ML014753.1"/>
</dbReference>
<keyword evidence="11" id="KW-1185">Reference proteome</keyword>
<dbReference type="InterPro" id="IPR004485">
    <property type="entry name" value="Cobalamin_biosynth_CobD/CbiB"/>
</dbReference>
<evidence type="ECO:0000256" key="4">
    <source>
        <dbReference type="ARBA" id="ARBA00022475"/>
    </source>
</evidence>